<name>A0A6A6R6B6_9PEZI</name>
<keyword evidence="2" id="KW-0472">Membrane</keyword>
<feature type="transmembrane region" description="Helical" evidence="2">
    <location>
        <begin position="12"/>
        <end position="30"/>
    </location>
</feature>
<evidence type="ECO:0000313" key="4">
    <source>
        <dbReference type="Proteomes" id="UP000799750"/>
    </source>
</evidence>
<accession>A0A6A6R6B6</accession>
<proteinExistence type="predicted"/>
<gene>
    <name evidence="3" type="ORF">BU16DRAFT_536177</name>
</gene>
<keyword evidence="4" id="KW-1185">Reference proteome</keyword>
<keyword evidence="2" id="KW-0812">Transmembrane</keyword>
<evidence type="ECO:0000256" key="1">
    <source>
        <dbReference type="SAM" id="MobiDB-lite"/>
    </source>
</evidence>
<dbReference type="EMBL" id="MU004184">
    <property type="protein sequence ID" value="KAF2499894.1"/>
    <property type="molecule type" value="Genomic_DNA"/>
</dbReference>
<evidence type="ECO:0000256" key="2">
    <source>
        <dbReference type="SAM" id="Phobius"/>
    </source>
</evidence>
<reference evidence="3" key="1">
    <citation type="journal article" date="2020" name="Stud. Mycol.">
        <title>101 Dothideomycetes genomes: a test case for predicting lifestyles and emergence of pathogens.</title>
        <authorList>
            <person name="Haridas S."/>
            <person name="Albert R."/>
            <person name="Binder M."/>
            <person name="Bloem J."/>
            <person name="Labutti K."/>
            <person name="Salamov A."/>
            <person name="Andreopoulos B."/>
            <person name="Baker S."/>
            <person name="Barry K."/>
            <person name="Bills G."/>
            <person name="Bluhm B."/>
            <person name="Cannon C."/>
            <person name="Castanera R."/>
            <person name="Culley D."/>
            <person name="Daum C."/>
            <person name="Ezra D."/>
            <person name="Gonzalez J."/>
            <person name="Henrissat B."/>
            <person name="Kuo A."/>
            <person name="Liang C."/>
            <person name="Lipzen A."/>
            <person name="Lutzoni F."/>
            <person name="Magnuson J."/>
            <person name="Mondo S."/>
            <person name="Nolan M."/>
            <person name="Ohm R."/>
            <person name="Pangilinan J."/>
            <person name="Park H.-J."/>
            <person name="Ramirez L."/>
            <person name="Alfaro M."/>
            <person name="Sun H."/>
            <person name="Tritt A."/>
            <person name="Yoshinaga Y."/>
            <person name="Zwiers L.-H."/>
            <person name="Turgeon B."/>
            <person name="Goodwin S."/>
            <person name="Spatafora J."/>
            <person name="Crous P."/>
            <person name="Grigoriev I."/>
        </authorList>
    </citation>
    <scope>NUCLEOTIDE SEQUENCE</scope>
    <source>
        <strain evidence="3">CBS 269.34</strain>
    </source>
</reference>
<dbReference type="AlphaFoldDB" id="A0A6A6R6B6"/>
<protein>
    <submittedName>
        <fullName evidence="3">Uncharacterized protein</fullName>
    </submittedName>
</protein>
<feature type="region of interest" description="Disordered" evidence="1">
    <location>
        <begin position="84"/>
        <end position="118"/>
    </location>
</feature>
<sequence length="118" mass="12990">MGSLVATVFEKTLAYPLLFLAGIILLVILTGKTIFGDNPRCDCINITQGVLDRTDTTEDLGGNIKRRDAHDRYAPFKYYGAMSVSKHEESEGENGPDSLKKMTFEGAGDWEGDQMPLT</sequence>
<keyword evidence="2" id="KW-1133">Transmembrane helix</keyword>
<dbReference type="Proteomes" id="UP000799750">
    <property type="component" value="Unassembled WGS sequence"/>
</dbReference>
<organism evidence="3 4">
    <name type="scientific">Lophium mytilinum</name>
    <dbReference type="NCBI Taxonomy" id="390894"/>
    <lineage>
        <taxon>Eukaryota</taxon>
        <taxon>Fungi</taxon>
        <taxon>Dikarya</taxon>
        <taxon>Ascomycota</taxon>
        <taxon>Pezizomycotina</taxon>
        <taxon>Dothideomycetes</taxon>
        <taxon>Pleosporomycetidae</taxon>
        <taxon>Mytilinidiales</taxon>
        <taxon>Mytilinidiaceae</taxon>
        <taxon>Lophium</taxon>
    </lineage>
</organism>
<evidence type="ECO:0000313" key="3">
    <source>
        <dbReference type="EMBL" id="KAF2499894.1"/>
    </source>
</evidence>